<feature type="region of interest" description="Disordered" evidence="1">
    <location>
        <begin position="87"/>
        <end position="241"/>
    </location>
</feature>
<reference evidence="2 3" key="1">
    <citation type="journal article" date="2018" name="Mol. Genet. Genomics">
        <title>The red deer Cervus elaphus genome CerEla1.0: sequencing, annotating, genes, and chromosomes.</title>
        <authorList>
            <person name="Bana N.A."/>
            <person name="Nyiri A."/>
            <person name="Nagy J."/>
            <person name="Frank K."/>
            <person name="Nagy T."/>
            <person name="Steger V."/>
            <person name="Schiller M."/>
            <person name="Lakatos P."/>
            <person name="Sugar L."/>
            <person name="Horn P."/>
            <person name="Barta E."/>
            <person name="Orosz L."/>
        </authorList>
    </citation>
    <scope>NUCLEOTIDE SEQUENCE [LARGE SCALE GENOMIC DNA]</scope>
    <source>
        <strain evidence="2">Hungarian</strain>
    </source>
</reference>
<gene>
    <name evidence="2" type="ORF">Celaphus_00013485</name>
</gene>
<dbReference type="Proteomes" id="UP000242450">
    <property type="component" value="Chromosome 2"/>
</dbReference>
<evidence type="ECO:0000313" key="2">
    <source>
        <dbReference type="EMBL" id="OWK17347.1"/>
    </source>
</evidence>
<dbReference type="OrthoDB" id="9717526at2759"/>
<feature type="compositionally biased region" description="Basic and acidic residues" evidence="1">
    <location>
        <begin position="128"/>
        <end position="152"/>
    </location>
</feature>
<feature type="compositionally biased region" description="Pro residues" evidence="1">
    <location>
        <begin position="192"/>
        <end position="202"/>
    </location>
</feature>
<name>A0A212DGG4_CEREH</name>
<evidence type="ECO:0000313" key="3">
    <source>
        <dbReference type="Proteomes" id="UP000242450"/>
    </source>
</evidence>
<keyword evidence="3" id="KW-1185">Reference proteome</keyword>
<sequence>MNITQLPKCKRPRYLCVRCHWTVNQGDFTDLYMELLSETGCPRSPGEHIQDTFINVFSSRSQTFLGGGGRKSLLGLRITWSLPPGKIRTQTEADRPFESASNGKFSTHGPRLRSRADSRSSHSPSDADAGRLRTDPGRRGRGLGSDRCEPRDALGAARLDPGLLKSSRRPPRDGPCGTPGHLSAPSRSTPWRIPPTRWPKPWRPGLSLPGNATLGPKKPMLRRDDPSRLAGGSAKPSRQHP</sequence>
<organism evidence="2 3">
    <name type="scientific">Cervus elaphus hippelaphus</name>
    <name type="common">European red deer</name>
    <dbReference type="NCBI Taxonomy" id="46360"/>
    <lineage>
        <taxon>Eukaryota</taxon>
        <taxon>Metazoa</taxon>
        <taxon>Chordata</taxon>
        <taxon>Craniata</taxon>
        <taxon>Vertebrata</taxon>
        <taxon>Euteleostomi</taxon>
        <taxon>Mammalia</taxon>
        <taxon>Eutheria</taxon>
        <taxon>Laurasiatheria</taxon>
        <taxon>Artiodactyla</taxon>
        <taxon>Ruminantia</taxon>
        <taxon>Pecora</taxon>
        <taxon>Cervidae</taxon>
        <taxon>Cervinae</taxon>
        <taxon>Cervus</taxon>
    </lineage>
</organism>
<accession>A0A212DGG4</accession>
<dbReference type="EMBL" id="MKHE01000002">
    <property type="protein sequence ID" value="OWK17347.1"/>
    <property type="molecule type" value="Genomic_DNA"/>
</dbReference>
<comment type="caution">
    <text evidence="2">The sequence shown here is derived from an EMBL/GenBank/DDBJ whole genome shotgun (WGS) entry which is preliminary data.</text>
</comment>
<evidence type="ECO:0000256" key="1">
    <source>
        <dbReference type="SAM" id="MobiDB-lite"/>
    </source>
</evidence>
<protein>
    <submittedName>
        <fullName evidence="2">Uncharacterized protein</fullName>
    </submittedName>
</protein>
<dbReference type="AlphaFoldDB" id="A0A212DGG4"/>
<proteinExistence type="predicted"/>